<evidence type="ECO:0000256" key="6">
    <source>
        <dbReference type="ARBA" id="ARBA00022840"/>
    </source>
</evidence>
<keyword evidence="5" id="KW-0547">Nucleotide-binding</keyword>
<dbReference type="GO" id="GO:0006633">
    <property type="term" value="P:fatty acid biosynthetic process"/>
    <property type="evidence" value="ECO:0007669"/>
    <property type="project" value="TreeGrafter"/>
</dbReference>
<dbReference type="InterPro" id="IPR045851">
    <property type="entry name" value="AMP-bd_C_sf"/>
</dbReference>
<comment type="catalytic activity">
    <reaction evidence="11">
        <text>a medium-chain fatty acid + ATP + CoA = a medium-chain fatty acyl-CoA + AMP + diphosphate</text>
        <dbReference type="Rhea" id="RHEA:48340"/>
        <dbReference type="ChEBI" id="CHEBI:30616"/>
        <dbReference type="ChEBI" id="CHEBI:33019"/>
        <dbReference type="ChEBI" id="CHEBI:57287"/>
        <dbReference type="ChEBI" id="CHEBI:59558"/>
        <dbReference type="ChEBI" id="CHEBI:90546"/>
        <dbReference type="ChEBI" id="CHEBI:456215"/>
        <dbReference type="EC" id="6.2.1.2"/>
    </reaction>
    <physiologicalReaction direction="left-to-right" evidence="11">
        <dbReference type="Rhea" id="RHEA:48341"/>
    </physiologicalReaction>
</comment>
<dbReference type="InterPro" id="IPR000873">
    <property type="entry name" value="AMP-dep_synth/lig_dom"/>
</dbReference>
<dbReference type="OrthoDB" id="6614653at2759"/>
<reference evidence="15" key="1">
    <citation type="submission" date="2025-08" db="UniProtKB">
        <authorList>
            <consortium name="RefSeq"/>
        </authorList>
    </citation>
    <scope>IDENTIFICATION</scope>
</reference>
<dbReference type="KEGG" id="aplc:110980284"/>
<name>A0A8B7YH12_ACAPL</name>
<dbReference type="GeneID" id="110980284"/>
<dbReference type="InterPro" id="IPR020845">
    <property type="entry name" value="AMP-binding_CS"/>
</dbReference>
<dbReference type="InterPro" id="IPR025110">
    <property type="entry name" value="AMP-bd_C"/>
</dbReference>
<evidence type="ECO:0000256" key="2">
    <source>
        <dbReference type="ARBA" id="ARBA00006432"/>
    </source>
</evidence>
<dbReference type="PANTHER" id="PTHR43605:SF10">
    <property type="entry name" value="ACYL-COA SYNTHETASE MEDIUM CHAIN FAMILY MEMBER 3"/>
    <property type="match status" value="1"/>
</dbReference>
<keyword evidence="8" id="KW-0443">Lipid metabolism</keyword>
<proteinExistence type="inferred from homology"/>
<dbReference type="GO" id="GO:0006637">
    <property type="term" value="P:acyl-CoA metabolic process"/>
    <property type="evidence" value="ECO:0007669"/>
    <property type="project" value="TreeGrafter"/>
</dbReference>
<dbReference type="GO" id="GO:0005759">
    <property type="term" value="C:mitochondrial matrix"/>
    <property type="evidence" value="ECO:0007669"/>
    <property type="project" value="TreeGrafter"/>
</dbReference>
<keyword evidence="6" id="KW-0067">ATP-binding</keyword>
<dbReference type="AlphaFoldDB" id="A0A8B7YH12"/>
<evidence type="ECO:0000256" key="9">
    <source>
        <dbReference type="ARBA" id="ARBA00023128"/>
    </source>
</evidence>
<evidence type="ECO:0000313" key="15">
    <source>
        <dbReference type="RefSeq" id="XP_022092529.1"/>
    </source>
</evidence>
<dbReference type="GO" id="GO:0005524">
    <property type="term" value="F:ATP binding"/>
    <property type="evidence" value="ECO:0007669"/>
    <property type="project" value="UniProtKB-KW"/>
</dbReference>
<evidence type="ECO:0000256" key="7">
    <source>
        <dbReference type="ARBA" id="ARBA00022842"/>
    </source>
</evidence>
<dbReference type="PANTHER" id="PTHR43605">
    <property type="entry name" value="ACYL-COENZYME A SYNTHETASE"/>
    <property type="match status" value="1"/>
</dbReference>
<protein>
    <recommendedName>
        <fullName evidence="10">medium-chain acyl-CoA ligase</fullName>
        <ecNumber evidence="10">6.2.1.2</ecNumber>
    </recommendedName>
</protein>
<evidence type="ECO:0000259" key="12">
    <source>
        <dbReference type="Pfam" id="PF00501"/>
    </source>
</evidence>
<keyword evidence="14" id="KW-1185">Reference proteome</keyword>
<organism evidence="14 15">
    <name type="scientific">Acanthaster planci</name>
    <name type="common">Crown-of-thorns starfish</name>
    <dbReference type="NCBI Taxonomy" id="133434"/>
    <lineage>
        <taxon>Eukaryota</taxon>
        <taxon>Metazoa</taxon>
        <taxon>Echinodermata</taxon>
        <taxon>Eleutherozoa</taxon>
        <taxon>Asterozoa</taxon>
        <taxon>Asteroidea</taxon>
        <taxon>Valvatacea</taxon>
        <taxon>Valvatida</taxon>
        <taxon>Acanthasteridae</taxon>
        <taxon>Acanthaster</taxon>
    </lineage>
</organism>
<dbReference type="InterPro" id="IPR042099">
    <property type="entry name" value="ANL_N_sf"/>
</dbReference>
<keyword evidence="4" id="KW-0479">Metal-binding</keyword>
<dbReference type="OMA" id="HAWSNLF"/>
<keyword evidence="9" id="KW-0496">Mitochondrion</keyword>
<evidence type="ECO:0000256" key="11">
    <source>
        <dbReference type="ARBA" id="ARBA00048477"/>
    </source>
</evidence>
<dbReference type="GO" id="GO:0046872">
    <property type="term" value="F:metal ion binding"/>
    <property type="evidence" value="ECO:0007669"/>
    <property type="project" value="UniProtKB-KW"/>
</dbReference>
<evidence type="ECO:0000256" key="8">
    <source>
        <dbReference type="ARBA" id="ARBA00023098"/>
    </source>
</evidence>
<evidence type="ECO:0000313" key="14">
    <source>
        <dbReference type="Proteomes" id="UP000694845"/>
    </source>
</evidence>
<dbReference type="EC" id="6.2.1.2" evidence="10"/>
<keyword evidence="3" id="KW-0436">Ligase</keyword>
<dbReference type="RefSeq" id="XP_022092529.1">
    <property type="nucleotide sequence ID" value="XM_022236837.1"/>
</dbReference>
<dbReference type="SUPFAM" id="SSF56801">
    <property type="entry name" value="Acetyl-CoA synthetase-like"/>
    <property type="match status" value="1"/>
</dbReference>
<dbReference type="Gene3D" id="3.30.300.30">
    <property type="match status" value="1"/>
</dbReference>
<comment type="subcellular location">
    <subcellularLocation>
        <location evidence="1">Mitochondrion</location>
    </subcellularLocation>
</comment>
<dbReference type="Pfam" id="PF00501">
    <property type="entry name" value="AMP-binding"/>
    <property type="match status" value="1"/>
</dbReference>
<gene>
    <name evidence="15" type="primary">LOC110980284</name>
</gene>
<evidence type="ECO:0000256" key="5">
    <source>
        <dbReference type="ARBA" id="ARBA00022741"/>
    </source>
</evidence>
<dbReference type="Pfam" id="PF13193">
    <property type="entry name" value="AMP-binding_C"/>
    <property type="match status" value="1"/>
</dbReference>
<accession>A0A8B7YH12</accession>
<dbReference type="InterPro" id="IPR051087">
    <property type="entry name" value="Mitochondrial_ACSM"/>
</dbReference>
<evidence type="ECO:0000256" key="1">
    <source>
        <dbReference type="ARBA" id="ARBA00004173"/>
    </source>
</evidence>
<dbReference type="PROSITE" id="PS00455">
    <property type="entry name" value="AMP_BINDING"/>
    <property type="match status" value="1"/>
</dbReference>
<dbReference type="GO" id="GO:0004321">
    <property type="term" value="F:fatty-acyl-CoA synthase activity"/>
    <property type="evidence" value="ECO:0007669"/>
    <property type="project" value="TreeGrafter"/>
</dbReference>
<evidence type="ECO:0000256" key="3">
    <source>
        <dbReference type="ARBA" id="ARBA00022598"/>
    </source>
</evidence>
<feature type="domain" description="AMP-binding enzyme C-terminal" evidence="13">
    <location>
        <begin position="526"/>
        <end position="606"/>
    </location>
</feature>
<dbReference type="GO" id="GO:0031956">
    <property type="term" value="F:medium-chain fatty acid-CoA ligase activity"/>
    <property type="evidence" value="ECO:0007669"/>
    <property type="project" value="UniProtKB-EC"/>
</dbReference>
<dbReference type="Proteomes" id="UP000694845">
    <property type="component" value="Unplaced"/>
</dbReference>
<evidence type="ECO:0000259" key="13">
    <source>
        <dbReference type="Pfam" id="PF13193"/>
    </source>
</evidence>
<dbReference type="Gene3D" id="3.40.50.12780">
    <property type="entry name" value="N-terminal domain of ligase-like"/>
    <property type="match status" value="1"/>
</dbReference>
<keyword evidence="7" id="KW-0460">Magnesium</keyword>
<sequence>MATVLKPYQLLSIGQFHRGIQLLRSNSRRLGASYSILRSYTPCSTRRTHPSQAVHYQPIRSFLSALSATGFNDYELGRRQFKLDVPEYFNFASDVLDEWAAKEQTGTRSSKTPALWWVDDHGNEIKWSFLDLKNKSMKVANILTNDCGLAKDESVMVILPRIPEWWLLNIACLRTGTILIPGTTQLTARDIKYRLLASGTSCIVTDDHTAPLVDEYISECPGVKSRLLVSNSGQSRPGWLEYNDLFEKADGQHQCVKTGSNETMTMFFTSGTTGKAKLAVHTHASYGLGHIITGKYWLDLIPTDVHWNISDTGWAKSAYSNFYAPWVQGACVFISYTAKFDAAHTLELLHKYPVSTLCAPPTAYRMMVLEDLTKFNLKSLRHIVSAGEPLNPEVMDAWKAGTGSMIHEGYGQTETVLLMGMFKCLEPRPGSMGKPAPGFDICIVDEDGNELPCGEEGDVGVRVKPHRPVGLFTHYVDDPERTARAFRGDFYLTGDRALVDEEGYFWFVGRSDDIITSAGYRIGPFEVESALIEHPAVAESAVVSSPDSVRGEVVKAFIVLTEEYKSKDKEQLMKELQEHVKNITAAYKYPRKIEFMESLPKTVSGKIRRVVLRSQEWKR</sequence>
<comment type="similarity">
    <text evidence="2">Belongs to the ATP-dependent AMP-binding enzyme family.</text>
</comment>
<evidence type="ECO:0000256" key="10">
    <source>
        <dbReference type="ARBA" id="ARBA00039009"/>
    </source>
</evidence>
<dbReference type="FunFam" id="3.30.300.30:FF:000005">
    <property type="entry name" value="Acyl-coenzyme A synthetase ACSM5, mitochondrial"/>
    <property type="match status" value="1"/>
</dbReference>
<feature type="domain" description="AMP-dependent synthetase/ligase" evidence="12">
    <location>
        <begin position="107"/>
        <end position="462"/>
    </location>
</feature>
<dbReference type="FunFam" id="3.40.50.12780:FF:000007">
    <property type="entry name" value="Acyl-coenzyme A synthetase ACSM2A, mitochondrial"/>
    <property type="match status" value="1"/>
</dbReference>
<evidence type="ECO:0000256" key="4">
    <source>
        <dbReference type="ARBA" id="ARBA00022723"/>
    </source>
</evidence>